<keyword evidence="2" id="KW-1185">Reference proteome</keyword>
<accession>A0A078FXN4</accession>
<sequence length="26" mass="2961">MFPAEPYEIIAFKVPSAESTSKFFSH</sequence>
<dbReference type="Proteomes" id="UP000028999">
    <property type="component" value="Unassembled WGS sequence"/>
</dbReference>
<reference evidence="1 2" key="1">
    <citation type="journal article" date="2014" name="Science">
        <title>Plant genetics. Early allopolyploid evolution in the post-Neolithic Brassica napus oilseed genome.</title>
        <authorList>
            <person name="Chalhoub B."/>
            <person name="Denoeud F."/>
            <person name="Liu S."/>
            <person name="Parkin I.A."/>
            <person name="Tang H."/>
            <person name="Wang X."/>
            <person name="Chiquet J."/>
            <person name="Belcram H."/>
            <person name="Tong C."/>
            <person name="Samans B."/>
            <person name="Correa M."/>
            <person name="Da Silva C."/>
            <person name="Just J."/>
            <person name="Falentin C."/>
            <person name="Koh C.S."/>
            <person name="Le Clainche I."/>
            <person name="Bernard M."/>
            <person name="Bento P."/>
            <person name="Noel B."/>
            <person name="Labadie K."/>
            <person name="Alberti A."/>
            <person name="Charles M."/>
            <person name="Arnaud D."/>
            <person name="Guo H."/>
            <person name="Daviaud C."/>
            <person name="Alamery S."/>
            <person name="Jabbari K."/>
            <person name="Zhao M."/>
            <person name="Edger P.P."/>
            <person name="Chelaifa H."/>
            <person name="Tack D."/>
            <person name="Lassalle G."/>
            <person name="Mestiri I."/>
            <person name="Schnel N."/>
            <person name="Le Paslier M.C."/>
            <person name="Fan G."/>
            <person name="Renault V."/>
            <person name="Bayer P.E."/>
            <person name="Golicz A.A."/>
            <person name="Manoli S."/>
            <person name="Lee T.H."/>
            <person name="Thi V.H."/>
            <person name="Chalabi S."/>
            <person name="Hu Q."/>
            <person name="Fan C."/>
            <person name="Tollenaere R."/>
            <person name="Lu Y."/>
            <person name="Battail C."/>
            <person name="Shen J."/>
            <person name="Sidebottom C.H."/>
            <person name="Wang X."/>
            <person name="Canaguier A."/>
            <person name="Chauveau A."/>
            <person name="Berard A."/>
            <person name="Deniot G."/>
            <person name="Guan M."/>
            <person name="Liu Z."/>
            <person name="Sun F."/>
            <person name="Lim Y.P."/>
            <person name="Lyons E."/>
            <person name="Town C.D."/>
            <person name="Bancroft I."/>
            <person name="Wang X."/>
            <person name="Meng J."/>
            <person name="Ma J."/>
            <person name="Pires J.C."/>
            <person name="King G.J."/>
            <person name="Brunel D."/>
            <person name="Delourme R."/>
            <person name="Renard M."/>
            <person name="Aury J.M."/>
            <person name="Adams K.L."/>
            <person name="Batley J."/>
            <person name="Snowdon R.J."/>
            <person name="Tost J."/>
            <person name="Edwards D."/>
            <person name="Zhou Y."/>
            <person name="Hua W."/>
            <person name="Sharpe A.G."/>
            <person name="Paterson A.H."/>
            <person name="Guan C."/>
            <person name="Wincker P."/>
        </authorList>
    </citation>
    <scope>NUCLEOTIDE SEQUENCE [LARGE SCALE GENOMIC DNA]</scope>
    <source>
        <strain evidence="2">cv. Darmor-bzh</strain>
    </source>
</reference>
<dbReference type="PaxDb" id="3708-A0A078FXN4"/>
<gene>
    <name evidence="1" type="primary">BnaA04g18900D</name>
    <name evidence="1" type="ORF">GSBRNA2T00006435001</name>
</gene>
<name>A0A078FXN4_BRANA</name>
<dbReference type="Gramene" id="CDY19150">
    <property type="protein sequence ID" value="CDY19150"/>
    <property type="gene ID" value="GSBRNA2T00006435001"/>
</dbReference>
<organism evidence="1 2">
    <name type="scientific">Brassica napus</name>
    <name type="common">Rape</name>
    <dbReference type="NCBI Taxonomy" id="3708"/>
    <lineage>
        <taxon>Eukaryota</taxon>
        <taxon>Viridiplantae</taxon>
        <taxon>Streptophyta</taxon>
        <taxon>Embryophyta</taxon>
        <taxon>Tracheophyta</taxon>
        <taxon>Spermatophyta</taxon>
        <taxon>Magnoliopsida</taxon>
        <taxon>eudicotyledons</taxon>
        <taxon>Gunneridae</taxon>
        <taxon>Pentapetalae</taxon>
        <taxon>rosids</taxon>
        <taxon>malvids</taxon>
        <taxon>Brassicales</taxon>
        <taxon>Brassicaceae</taxon>
        <taxon>Brassiceae</taxon>
        <taxon>Brassica</taxon>
    </lineage>
</organism>
<protein>
    <submittedName>
        <fullName evidence="1">BnaA04g18900D protein</fullName>
    </submittedName>
</protein>
<proteinExistence type="predicted"/>
<dbReference type="AlphaFoldDB" id="A0A078FXN4"/>
<dbReference type="EMBL" id="LK032092">
    <property type="protein sequence ID" value="CDY19150.1"/>
    <property type="molecule type" value="Genomic_DNA"/>
</dbReference>
<evidence type="ECO:0000313" key="2">
    <source>
        <dbReference type="Proteomes" id="UP000028999"/>
    </source>
</evidence>
<evidence type="ECO:0000313" key="1">
    <source>
        <dbReference type="EMBL" id="CDY19150.1"/>
    </source>
</evidence>